<name>A0A0A8XS34_ARUDO</name>
<dbReference type="EMBL" id="GBRH01283368">
    <property type="protein sequence ID" value="JAD14527.1"/>
    <property type="molecule type" value="Transcribed_RNA"/>
</dbReference>
<organism evidence="1">
    <name type="scientific">Arundo donax</name>
    <name type="common">Giant reed</name>
    <name type="synonym">Donax arundinaceus</name>
    <dbReference type="NCBI Taxonomy" id="35708"/>
    <lineage>
        <taxon>Eukaryota</taxon>
        <taxon>Viridiplantae</taxon>
        <taxon>Streptophyta</taxon>
        <taxon>Embryophyta</taxon>
        <taxon>Tracheophyta</taxon>
        <taxon>Spermatophyta</taxon>
        <taxon>Magnoliopsida</taxon>
        <taxon>Liliopsida</taxon>
        <taxon>Poales</taxon>
        <taxon>Poaceae</taxon>
        <taxon>PACMAD clade</taxon>
        <taxon>Arundinoideae</taxon>
        <taxon>Arundineae</taxon>
        <taxon>Arundo</taxon>
    </lineage>
</organism>
<evidence type="ECO:0000313" key="1">
    <source>
        <dbReference type="EMBL" id="JAD14527.1"/>
    </source>
</evidence>
<protein>
    <submittedName>
        <fullName evidence="1">Uncharacterized protein</fullName>
    </submittedName>
</protein>
<reference evidence="1" key="2">
    <citation type="journal article" date="2015" name="Data Brief">
        <title>Shoot transcriptome of the giant reed, Arundo donax.</title>
        <authorList>
            <person name="Barrero R.A."/>
            <person name="Guerrero F.D."/>
            <person name="Moolhuijzen P."/>
            <person name="Goolsby J.A."/>
            <person name="Tidwell J."/>
            <person name="Bellgard S.E."/>
            <person name="Bellgard M.I."/>
        </authorList>
    </citation>
    <scope>NUCLEOTIDE SEQUENCE</scope>
    <source>
        <tissue evidence="1">Shoot tissue taken approximately 20 cm above the soil surface</tissue>
    </source>
</reference>
<proteinExistence type="predicted"/>
<sequence length="71" mass="8445">MLCMLLRKFYPEMTGKTLFLRVLAEMILSMSMKTVIQKMLERASTRLFLRKILVHKGKTNLKLLFHKSHSY</sequence>
<accession>A0A0A8XS34</accession>
<dbReference type="AlphaFoldDB" id="A0A0A8XS34"/>
<reference evidence="1" key="1">
    <citation type="submission" date="2014-09" db="EMBL/GenBank/DDBJ databases">
        <authorList>
            <person name="Magalhaes I.L.F."/>
            <person name="Oliveira U."/>
            <person name="Santos F.R."/>
            <person name="Vidigal T.H.D.A."/>
            <person name="Brescovit A.D."/>
            <person name="Santos A.J."/>
        </authorList>
    </citation>
    <scope>NUCLEOTIDE SEQUENCE</scope>
    <source>
        <tissue evidence="1">Shoot tissue taken approximately 20 cm above the soil surface</tissue>
    </source>
</reference>